<organism evidence="1 2">
    <name type="scientific">Paracoccus homiensis</name>
    <dbReference type="NCBI Taxonomy" id="364199"/>
    <lineage>
        <taxon>Bacteria</taxon>
        <taxon>Pseudomonadati</taxon>
        <taxon>Pseudomonadota</taxon>
        <taxon>Alphaproteobacteria</taxon>
        <taxon>Rhodobacterales</taxon>
        <taxon>Paracoccaceae</taxon>
        <taxon>Paracoccus</taxon>
    </lineage>
</organism>
<evidence type="ECO:0000313" key="1">
    <source>
        <dbReference type="EMBL" id="SES90036.1"/>
    </source>
</evidence>
<keyword evidence="2" id="KW-1185">Reference proteome</keyword>
<dbReference type="InterPro" id="IPR011008">
    <property type="entry name" value="Dimeric_a/b-barrel"/>
</dbReference>
<sequence>MTYYSGFVAAVPTAEKDAYVAHCRDAWRILSRHGALRQVECWGADVPHGKKTDFHRATQAGPDETLTFSWVEWPDKATCDAAWQQMMDDPDMAAMTMPFDGKRVFFGGFDPIFQFGTSQPGRYVQGFVLAVPAERKQAYADMAASAEQMFRDHGASFMIETWGNDVPHGQLTDFYRATQAKDGEVPVLSWIEWPDRSTCDKAARRMQDDMAGQEMPEMPFDGTRMFWAGFQPVFDERSL</sequence>
<evidence type="ECO:0000313" key="2">
    <source>
        <dbReference type="Proteomes" id="UP000199180"/>
    </source>
</evidence>
<dbReference type="Proteomes" id="UP000199180">
    <property type="component" value="Unassembled WGS sequence"/>
</dbReference>
<dbReference type="AlphaFoldDB" id="A0A1I0A7T0"/>
<reference evidence="1 2" key="1">
    <citation type="submission" date="2016-10" db="EMBL/GenBank/DDBJ databases">
        <authorList>
            <person name="de Groot N.N."/>
        </authorList>
    </citation>
    <scope>NUCLEOTIDE SEQUENCE [LARGE SCALE GENOMIC DNA]</scope>
    <source>
        <strain evidence="1 2">DSM 17862</strain>
    </source>
</reference>
<dbReference type="Gene3D" id="3.30.70.100">
    <property type="match status" value="2"/>
</dbReference>
<name>A0A1I0A7T0_9RHOB</name>
<accession>A0A1I0A7T0</accession>
<dbReference type="STRING" id="364199.SAMN04489858_102135"/>
<dbReference type="RefSeq" id="WP_090732401.1">
    <property type="nucleotide sequence ID" value="NZ_FOHO01000002.1"/>
</dbReference>
<dbReference type="Pfam" id="PF07237">
    <property type="entry name" value="DUF1428"/>
    <property type="match status" value="2"/>
</dbReference>
<proteinExistence type="predicted"/>
<dbReference type="InterPro" id="IPR009874">
    <property type="entry name" value="DUF1428"/>
</dbReference>
<dbReference type="EMBL" id="FOHO01000002">
    <property type="protein sequence ID" value="SES90036.1"/>
    <property type="molecule type" value="Genomic_DNA"/>
</dbReference>
<dbReference type="OrthoDB" id="9792392at2"/>
<protein>
    <submittedName>
        <fullName evidence="1">Uncharacterized conserved protein YbaA, DUF1428 family</fullName>
    </submittedName>
</protein>
<gene>
    <name evidence="1" type="ORF">SAMN04489858_102135</name>
</gene>
<dbReference type="SUPFAM" id="SSF54909">
    <property type="entry name" value="Dimeric alpha+beta barrel"/>
    <property type="match status" value="2"/>
</dbReference>